<dbReference type="InterPro" id="IPR036388">
    <property type="entry name" value="WH-like_DNA-bd_sf"/>
</dbReference>
<dbReference type="Pfam" id="PF04703">
    <property type="entry name" value="FaeA"/>
    <property type="match status" value="1"/>
</dbReference>
<name>A0A3P3RB85_9EURY</name>
<proteinExistence type="predicted"/>
<dbReference type="Proteomes" id="UP000282322">
    <property type="component" value="Unassembled WGS sequence"/>
</dbReference>
<sequence>MPERNRKFGDDEYIDAIRANEPASTPEVAGHVGCTRENARIRLLKLHENGDVERKMIRGSHIWFLE</sequence>
<evidence type="ECO:0000313" key="4">
    <source>
        <dbReference type="Proteomes" id="UP000282322"/>
    </source>
</evidence>
<dbReference type="SUPFAM" id="SSF46785">
    <property type="entry name" value="Winged helix' DNA-binding domain"/>
    <property type="match status" value="1"/>
</dbReference>
<dbReference type="InterPro" id="IPR036390">
    <property type="entry name" value="WH_DNA-bd_sf"/>
</dbReference>
<accession>A0A3P3RB85</accession>
<dbReference type="InterPro" id="IPR006793">
    <property type="entry name" value="FaeA"/>
</dbReference>
<dbReference type="Gene3D" id="1.10.10.10">
    <property type="entry name" value="Winged helix-like DNA-binding domain superfamily/Winged helix DNA-binding domain"/>
    <property type="match status" value="1"/>
</dbReference>
<dbReference type="EMBL" id="RRCH01000019">
    <property type="protein sequence ID" value="RRJ30737.1"/>
    <property type="molecule type" value="Genomic_DNA"/>
</dbReference>
<gene>
    <name evidence="3" type="ORF">EIK79_08880</name>
</gene>
<dbReference type="GO" id="GO:0006355">
    <property type="term" value="P:regulation of DNA-templated transcription"/>
    <property type="evidence" value="ECO:0007669"/>
    <property type="project" value="InterPro"/>
</dbReference>
<keyword evidence="2" id="KW-0804">Transcription</keyword>
<evidence type="ECO:0000256" key="1">
    <source>
        <dbReference type="ARBA" id="ARBA00023015"/>
    </source>
</evidence>
<evidence type="ECO:0000313" key="3">
    <source>
        <dbReference type="EMBL" id="RRJ30737.1"/>
    </source>
</evidence>
<reference evidence="3 4" key="1">
    <citation type="submission" date="2018-11" db="EMBL/GenBank/DDBJ databases">
        <title>Taxonoimc description of Halomarina strain SPP-AMP-1.</title>
        <authorList>
            <person name="Pal Y."/>
            <person name="Srinivasana K."/>
            <person name="Verma A."/>
            <person name="Kumar P."/>
        </authorList>
    </citation>
    <scope>NUCLEOTIDE SEQUENCE [LARGE SCALE GENOMIC DNA]</scope>
    <source>
        <strain evidence="3 4">SPP-AMP-1</strain>
    </source>
</reference>
<protein>
    <submittedName>
        <fullName evidence="3">Uncharacterized protein</fullName>
    </submittedName>
</protein>
<keyword evidence="1" id="KW-0805">Transcription regulation</keyword>
<evidence type="ECO:0000256" key="2">
    <source>
        <dbReference type="ARBA" id="ARBA00023163"/>
    </source>
</evidence>
<dbReference type="RefSeq" id="WP_124954770.1">
    <property type="nucleotide sequence ID" value="NZ_RRCH01000019.1"/>
</dbReference>
<keyword evidence="4" id="KW-1185">Reference proteome</keyword>
<organism evidence="3 4">
    <name type="scientific">Halocatena pleomorpha</name>
    <dbReference type="NCBI Taxonomy" id="1785090"/>
    <lineage>
        <taxon>Archaea</taxon>
        <taxon>Methanobacteriati</taxon>
        <taxon>Methanobacteriota</taxon>
        <taxon>Stenosarchaea group</taxon>
        <taxon>Halobacteria</taxon>
        <taxon>Halobacteriales</taxon>
        <taxon>Natronomonadaceae</taxon>
        <taxon>Halocatena</taxon>
    </lineage>
</organism>
<comment type="caution">
    <text evidence="3">The sequence shown here is derived from an EMBL/GenBank/DDBJ whole genome shotgun (WGS) entry which is preliminary data.</text>
</comment>
<dbReference type="AlphaFoldDB" id="A0A3P3RB85"/>